<protein>
    <submittedName>
        <fullName evidence="1">Uncharacterized protein</fullName>
    </submittedName>
</protein>
<feature type="non-terminal residue" evidence="1">
    <location>
        <position position="1"/>
    </location>
</feature>
<proteinExistence type="predicted"/>
<name>A0A382SRX8_9ZZZZ</name>
<organism evidence="1">
    <name type="scientific">marine metagenome</name>
    <dbReference type="NCBI Taxonomy" id="408172"/>
    <lineage>
        <taxon>unclassified sequences</taxon>
        <taxon>metagenomes</taxon>
        <taxon>ecological metagenomes</taxon>
    </lineage>
</organism>
<gene>
    <name evidence="1" type="ORF">METZ01_LOCUS365538</name>
</gene>
<accession>A0A382SRX8</accession>
<dbReference type="AlphaFoldDB" id="A0A382SRX8"/>
<sequence length="41" mass="4759">YREVLSEIRARDQIKSLKEYYGSDLKGKKFLEIGSGYGTLF</sequence>
<evidence type="ECO:0000313" key="1">
    <source>
        <dbReference type="EMBL" id="SVD12684.1"/>
    </source>
</evidence>
<reference evidence="1" key="1">
    <citation type="submission" date="2018-05" db="EMBL/GenBank/DDBJ databases">
        <authorList>
            <person name="Lanie J.A."/>
            <person name="Ng W.-L."/>
            <person name="Kazmierczak K.M."/>
            <person name="Andrzejewski T.M."/>
            <person name="Davidsen T.M."/>
            <person name="Wayne K.J."/>
            <person name="Tettelin H."/>
            <person name="Glass J.I."/>
            <person name="Rusch D."/>
            <person name="Podicherti R."/>
            <person name="Tsui H.-C.T."/>
            <person name="Winkler M.E."/>
        </authorList>
    </citation>
    <scope>NUCLEOTIDE SEQUENCE</scope>
</reference>
<dbReference type="EMBL" id="UINC01131152">
    <property type="protein sequence ID" value="SVD12684.1"/>
    <property type="molecule type" value="Genomic_DNA"/>
</dbReference>